<dbReference type="InterPro" id="IPR013783">
    <property type="entry name" value="Ig-like_fold"/>
</dbReference>
<feature type="compositionally biased region" description="Polar residues" evidence="1">
    <location>
        <begin position="796"/>
        <end position="807"/>
    </location>
</feature>
<dbReference type="SMART" id="SM00089">
    <property type="entry name" value="PKD"/>
    <property type="match status" value="3"/>
</dbReference>
<dbReference type="Pfam" id="PF05345">
    <property type="entry name" value="He_PIG"/>
    <property type="match status" value="4"/>
</dbReference>
<feature type="compositionally biased region" description="Low complexity" evidence="1">
    <location>
        <begin position="1"/>
        <end position="12"/>
    </location>
</feature>
<dbReference type="InterPro" id="IPR059226">
    <property type="entry name" value="Choice_anch_Q_dom"/>
</dbReference>
<dbReference type="InterPro" id="IPR011050">
    <property type="entry name" value="Pectin_lyase_fold/virulence"/>
</dbReference>
<feature type="domain" description="PKD/Chitinase" evidence="2">
    <location>
        <begin position="939"/>
        <end position="1018"/>
    </location>
</feature>
<dbReference type="RefSeq" id="WP_179650604.1">
    <property type="nucleotide sequence ID" value="NZ_JACBZM010000001.1"/>
</dbReference>
<dbReference type="PANTHER" id="PTHR11319:SF35">
    <property type="entry name" value="OUTER MEMBRANE PROTEIN PMPC-RELATED"/>
    <property type="match status" value="1"/>
</dbReference>
<evidence type="ECO:0000259" key="2">
    <source>
        <dbReference type="SMART" id="SM00089"/>
    </source>
</evidence>
<feature type="compositionally biased region" description="Polar residues" evidence="1">
    <location>
        <begin position="773"/>
        <end position="783"/>
    </location>
</feature>
<feature type="compositionally biased region" description="Low complexity" evidence="1">
    <location>
        <begin position="706"/>
        <end position="723"/>
    </location>
</feature>
<feature type="region of interest" description="Disordered" evidence="1">
    <location>
        <begin position="1"/>
        <end position="26"/>
    </location>
</feature>
<dbReference type="PROSITE" id="PS51318">
    <property type="entry name" value="TAT"/>
    <property type="match status" value="1"/>
</dbReference>
<dbReference type="PANTHER" id="PTHR11319">
    <property type="entry name" value="G PROTEIN-COUPLED RECEPTOR-RELATED"/>
    <property type="match status" value="1"/>
</dbReference>
<dbReference type="GO" id="GO:0016020">
    <property type="term" value="C:membrane"/>
    <property type="evidence" value="ECO:0007669"/>
    <property type="project" value="InterPro"/>
</dbReference>
<dbReference type="InterPro" id="IPR022409">
    <property type="entry name" value="PKD/Chitinase_dom"/>
</dbReference>
<sequence length="1299" mass="124881">MPVRPARAARSAAPRHRLHREASPRRRRTTLLAAAVLAASTSLGGVLAASPAQAAGPWFVAENGANGNTCLSAAAPCATLTAVLAKPGFQAGDTVNVAAGSYADRPLVTKGVKVVGGGAGATFTGSASTSAGWALAVNAGTATVELQNVRLTGGNYQAGGALPIVSGNVRTTNTSITGSKSTAGGGVYLWAGSATLTMTGGEVSGNRATATGANLGWGGAFYVGAGTSLTLDGVTVRDNVADGAGKAYGLGGAILNVGSTTVRNSTLRANESTGPSGTSFGGAIYHNGPSLVLADDDFIANKSAIGGALATAQPVSVTNVDFDANTALAAGAVYPTAGYTQTGGSMTGNSATTNYGGAIYAPASASAPTSLSLTGVTLTGNSAPTAGGALYATANVTTTIRDSVVDGNSSQSGGGIYNAGTITVRDSKVRNNAASFQGGGLTNGSTVVADTPSATVIDTVVTGNSAAVAGGGLQNLTRATLAVTGGRVEGNSAAGGGGIVVGDASTATLTRATVSGNTATSLGGGGVFNAGSLSVVRSQLATNKALGSSGIGGAIYSGSSTANATTSLQVDASTLSANQAYGGSAVVVYSTGSGATNTATIARSTIDGNTSTSQYGAIEQVGRPVTITDSTITGNTAAAGGAGGLATGAPAGGGVSGTVFSGNTPRACSGPVVNNGGNHAGPGDTGCGVATSADPELGPLADNGGPTPTRLPSSSSPLLDRLTCGSGADQRGTARPQGAKCDIGAVEREQVVPTVDGPDHVDLAVGSPANPAATVTATGSPEPTLSARGLPAGLSFTDNGDGTGTLSGTPATGTGGVHTVTVTATNEAGSGHADIEVEIAEAPRLSGPSASTYTVGEPGGPDVFEQTGGHPVATITTGSDLPDGVALTDNGDGTGTLAGTPQPGTGGEYAITVKGSNGVGADATWPFALTVEEAPSLDVAAVTTARVGTTTGIDLTVGGFPHPEVTAEGLPAGLAVDGDTITGTPAPGTGGVHEVSLTATNGVGDDATATTSLTVEEAASVEGPAAVRFVSGRAGSFTYAAGGFPVAALTVTGSLPAGLSFVDNGDGTATLSGTTTAVGERTVTVRASNGIGAVATLEVTLVVAPPVAISTTSLPDAAVGTAYDVTVGVTGGDAPYTFSLASGSLPAGLQLTADGRISGTPTGDPGTSTFTVKVTDGGTPAASATRQLSITVGKGATSLVGGPVVILGKVLLGGELTAVLTGGTATPIAGATVTFRGTNAMLGDPLLCTATTDANGVARCKPSLVAITQILLLVPSVKIAYAGSARWQPSSTVVVKKLG</sequence>
<dbReference type="SUPFAM" id="SSF51126">
    <property type="entry name" value="Pectin lyase-like"/>
    <property type="match status" value="3"/>
</dbReference>
<dbReference type="Gene3D" id="2.60.40.10">
    <property type="entry name" value="Immunoglobulins"/>
    <property type="match status" value="5"/>
</dbReference>
<dbReference type="InterPro" id="IPR012334">
    <property type="entry name" value="Pectin_lyas_fold"/>
</dbReference>
<dbReference type="InterPro" id="IPR015919">
    <property type="entry name" value="Cadherin-like_sf"/>
</dbReference>
<reference evidence="3 4" key="1">
    <citation type="submission" date="2020-07" db="EMBL/GenBank/DDBJ databases">
        <title>Sequencing the genomes of 1000 actinobacteria strains.</title>
        <authorList>
            <person name="Klenk H.-P."/>
        </authorList>
    </citation>
    <scope>NUCLEOTIDE SEQUENCE [LARGE SCALE GENOMIC DNA]</scope>
    <source>
        <strain evidence="3 4">DSM 15131</strain>
    </source>
</reference>
<feature type="compositionally biased region" description="Basic residues" evidence="1">
    <location>
        <begin position="13"/>
        <end position="26"/>
    </location>
</feature>
<dbReference type="NCBIfam" id="NF041518">
    <property type="entry name" value="choice_anch_Q"/>
    <property type="match status" value="1"/>
</dbReference>
<gene>
    <name evidence="3" type="ORF">BJ993_003799</name>
</gene>
<accession>A0A7Y9ZJM0</accession>
<dbReference type="InterPro" id="IPR006626">
    <property type="entry name" value="PbH1"/>
</dbReference>
<dbReference type="GO" id="GO:0005509">
    <property type="term" value="F:calcium ion binding"/>
    <property type="evidence" value="ECO:0007669"/>
    <property type="project" value="InterPro"/>
</dbReference>
<dbReference type="GO" id="GO:0005975">
    <property type="term" value="P:carbohydrate metabolic process"/>
    <property type="evidence" value="ECO:0007669"/>
    <property type="project" value="UniProtKB-ARBA"/>
</dbReference>
<dbReference type="InterPro" id="IPR006311">
    <property type="entry name" value="TAT_signal"/>
</dbReference>
<evidence type="ECO:0000313" key="4">
    <source>
        <dbReference type="Proteomes" id="UP000562045"/>
    </source>
</evidence>
<dbReference type="Gene3D" id="2.160.20.10">
    <property type="entry name" value="Single-stranded right-handed beta-helix, Pectin lyase-like"/>
    <property type="match status" value="1"/>
</dbReference>
<comment type="caution">
    <text evidence="3">The sequence shown here is derived from an EMBL/GenBank/DDBJ whole genome shotgun (WGS) entry which is preliminary data.</text>
</comment>
<feature type="domain" description="PKD/Chitinase" evidence="2">
    <location>
        <begin position="1034"/>
        <end position="1106"/>
    </location>
</feature>
<organism evidence="3 4">
    <name type="scientific">Nocardioides aromaticivorans</name>
    <dbReference type="NCBI Taxonomy" id="200618"/>
    <lineage>
        <taxon>Bacteria</taxon>
        <taxon>Bacillati</taxon>
        <taxon>Actinomycetota</taxon>
        <taxon>Actinomycetes</taxon>
        <taxon>Propionibacteriales</taxon>
        <taxon>Nocardioidaceae</taxon>
        <taxon>Nocardioides</taxon>
    </lineage>
</organism>
<dbReference type="SMART" id="SM00710">
    <property type="entry name" value="PbH1"/>
    <property type="match status" value="9"/>
</dbReference>
<feature type="region of interest" description="Disordered" evidence="1">
    <location>
        <begin position="684"/>
        <end position="740"/>
    </location>
</feature>
<dbReference type="Proteomes" id="UP000562045">
    <property type="component" value="Unassembled WGS sequence"/>
</dbReference>
<feature type="domain" description="PKD/Chitinase" evidence="2">
    <location>
        <begin position="761"/>
        <end position="842"/>
    </location>
</feature>
<protein>
    <submittedName>
        <fullName evidence="3">Putative outer membrane repeat protein</fullName>
    </submittedName>
</protein>
<evidence type="ECO:0000256" key="1">
    <source>
        <dbReference type="SAM" id="MobiDB-lite"/>
    </source>
</evidence>
<feature type="region of interest" description="Disordered" evidence="1">
    <location>
        <begin position="765"/>
        <end position="815"/>
    </location>
</feature>
<evidence type="ECO:0000313" key="3">
    <source>
        <dbReference type="EMBL" id="NYI46719.1"/>
    </source>
</evidence>
<proteinExistence type="predicted"/>
<dbReference type="EMBL" id="JACBZM010000001">
    <property type="protein sequence ID" value="NYI46719.1"/>
    <property type="molecule type" value="Genomic_DNA"/>
</dbReference>
<dbReference type="SUPFAM" id="SSF49313">
    <property type="entry name" value="Cadherin-like"/>
    <property type="match status" value="5"/>
</dbReference>
<name>A0A7Y9ZJM0_9ACTN</name>